<dbReference type="Gene3D" id="3.90.1640.10">
    <property type="entry name" value="inorganic pyrophosphatase (n-terminal core)"/>
    <property type="match status" value="1"/>
</dbReference>
<evidence type="ECO:0000259" key="1">
    <source>
        <dbReference type="Pfam" id="PF01368"/>
    </source>
</evidence>
<accession>A0A9D9N1K3</accession>
<dbReference type="Proteomes" id="UP000823638">
    <property type="component" value="Unassembled WGS sequence"/>
</dbReference>
<comment type="caution">
    <text evidence="3">The sequence shown here is derived from an EMBL/GenBank/DDBJ whole genome shotgun (WGS) entry which is preliminary data.</text>
</comment>
<protein>
    <submittedName>
        <fullName evidence="3">Bifunctional oligoribonuclease/PAP phosphatase NrnA</fullName>
    </submittedName>
</protein>
<proteinExistence type="predicted"/>
<reference evidence="3" key="2">
    <citation type="journal article" date="2021" name="PeerJ">
        <title>Extensive microbial diversity within the chicken gut microbiome revealed by metagenomics and culture.</title>
        <authorList>
            <person name="Gilroy R."/>
            <person name="Ravi A."/>
            <person name="Getino M."/>
            <person name="Pursley I."/>
            <person name="Horton D.L."/>
            <person name="Alikhan N.F."/>
            <person name="Baker D."/>
            <person name="Gharbi K."/>
            <person name="Hall N."/>
            <person name="Watson M."/>
            <person name="Adriaenssens E.M."/>
            <person name="Foster-Nyarko E."/>
            <person name="Jarju S."/>
            <person name="Secka A."/>
            <person name="Antonio M."/>
            <person name="Oren A."/>
            <person name="Chaudhuri R.R."/>
            <person name="La Ragione R."/>
            <person name="Hildebrand F."/>
            <person name="Pallen M.J."/>
        </authorList>
    </citation>
    <scope>NUCLEOTIDE SEQUENCE</scope>
    <source>
        <strain evidence="3">10532</strain>
    </source>
</reference>
<feature type="domain" description="DDH" evidence="1">
    <location>
        <begin position="20"/>
        <end position="160"/>
    </location>
</feature>
<dbReference type="InterPro" id="IPR003156">
    <property type="entry name" value="DHHA1_dom"/>
</dbReference>
<sequence>MLNVHVPPTLEVFINTYDNFIITGHKEPDGDCIGSMFAMSGFLNRIKGKKTLLLNAGPFKRPEIKEYEPLTFSAIPDSFPRKNTGCIILDCSNMARTGDVEPLIRGFPSFIIDHHASNGETGGNSFVNPSSPSTTLLVYQVIESLGYKPDHKEAELLFFGLSTDSGFFRHLDENSALVFFIASKLIECGANPKQTFLKMNGGKSPESRKLLSVMLSRVEYYYGGRLAVTWEELEDTRLYGLEGRDSDMLYQLIQSVRGVKAIIAIRQETEDNCTVGLRSLDEVDVGKIAESFGGGGHKQASGLSIKGTVKELKPVLIEAFKDSF</sequence>
<name>A0A9D9N1K3_9SPIR</name>
<dbReference type="Gene3D" id="3.10.310.30">
    <property type="match status" value="1"/>
</dbReference>
<feature type="domain" description="DHHA1" evidence="2">
    <location>
        <begin position="242"/>
        <end position="321"/>
    </location>
</feature>
<reference evidence="3" key="1">
    <citation type="submission" date="2020-10" db="EMBL/GenBank/DDBJ databases">
        <authorList>
            <person name="Gilroy R."/>
        </authorList>
    </citation>
    <scope>NUCLEOTIDE SEQUENCE</scope>
    <source>
        <strain evidence="3">10532</strain>
    </source>
</reference>
<dbReference type="Pfam" id="PF01368">
    <property type="entry name" value="DHH"/>
    <property type="match status" value="1"/>
</dbReference>
<dbReference type="Pfam" id="PF02272">
    <property type="entry name" value="DHHA1"/>
    <property type="match status" value="1"/>
</dbReference>
<dbReference type="SUPFAM" id="SSF64182">
    <property type="entry name" value="DHH phosphoesterases"/>
    <property type="match status" value="1"/>
</dbReference>
<dbReference type="InterPro" id="IPR038763">
    <property type="entry name" value="DHH_sf"/>
</dbReference>
<evidence type="ECO:0000313" key="4">
    <source>
        <dbReference type="Proteomes" id="UP000823638"/>
    </source>
</evidence>
<dbReference type="PANTHER" id="PTHR47618:SF1">
    <property type="entry name" value="BIFUNCTIONAL OLIGORIBONUCLEASE AND PAP PHOSPHATASE NRNA"/>
    <property type="match status" value="1"/>
</dbReference>
<dbReference type="InterPro" id="IPR001667">
    <property type="entry name" value="DDH_dom"/>
</dbReference>
<organism evidence="3 4">
    <name type="scientific">Candidatus Gallitreponema excrementavium</name>
    <dbReference type="NCBI Taxonomy" id="2840840"/>
    <lineage>
        <taxon>Bacteria</taxon>
        <taxon>Pseudomonadati</taxon>
        <taxon>Spirochaetota</taxon>
        <taxon>Spirochaetia</taxon>
        <taxon>Spirochaetales</taxon>
        <taxon>Candidatus Gallitreponema</taxon>
    </lineage>
</organism>
<evidence type="ECO:0000313" key="3">
    <source>
        <dbReference type="EMBL" id="MBO8456798.1"/>
    </source>
</evidence>
<gene>
    <name evidence="3" type="ORF">IAA81_01050</name>
</gene>
<dbReference type="InterPro" id="IPR051319">
    <property type="entry name" value="Oligoribo/pAp-PDE_c-di-AMP_PDE"/>
</dbReference>
<evidence type="ECO:0000259" key="2">
    <source>
        <dbReference type="Pfam" id="PF02272"/>
    </source>
</evidence>
<dbReference type="GO" id="GO:0003676">
    <property type="term" value="F:nucleic acid binding"/>
    <property type="evidence" value="ECO:0007669"/>
    <property type="project" value="InterPro"/>
</dbReference>
<dbReference type="EMBL" id="JADIMM010000018">
    <property type="protein sequence ID" value="MBO8456798.1"/>
    <property type="molecule type" value="Genomic_DNA"/>
</dbReference>
<dbReference type="AlphaFoldDB" id="A0A9D9N1K3"/>
<dbReference type="PANTHER" id="PTHR47618">
    <property type="entry name" value="BIFUNCTIONAL OLIGORIBONUCLEASE AND PAP PHOSPHATASE NRNA"/>
    <property type="match status" value="1"/>
</dbReference>